<dbReference type="AlphaFoldDB" id="A0A6I6JZZ7"/>
<evidence type="ECO:0000313" key="9">
    <source>
        <dbReference type="Proteomes" id="UP000428260"/>
    </source>
</evidence>
<feature type="region of interest" description="Disordered" evidence="5">
    <location>
        <begin position="91"/>
        <end position="117"/>
    </location>
</feature>
<sequence>MQAVIIILLILAVLLVIFTLQNSMEISINVFFWEIKEAPLVLVLIGCIVIGYILAIIYFYPKIWKLKKEYNKLIKFNSELKELHEMNQKKRKIAEEEIDPEGIELDDDDDDDSFFKD</sequence>
<dbReference type="GO" id="GO:0005886">
    <property type="term" value="C:plasma membrane"/>
    <property type="evidence" value="ECO:0007669"/>
    <property type="project" value="InterPro"/>
</dbReference>
<evidence type="ECO:0000256" key="6">
    <source>
        <dbReference type="SAM" id="Phobius"/>
    </source>
</evidence>
<evidence type="ECO:0000313" key="8">
    <source>
        <dbReference type="EMBL" id="QGY46760.1"/>
    </source>
</evidence>
<dbReference type="Pfam" id="PF06305">
    <property type="entry name" value="LapA_dom"/>
    <property type="match status" value="1"/>
</dbReference>
<reference evidence="8 9" key="1">
    <citation type="submission" date="2019-11" db="EMBL/GenBank/DDBJ databases">
        <authorList>
            <person name="Zheng R.K."/>
            <person name="Sun C.M."/>
        </authorList>
    </citation>
    <scope>NUCLEOTIDE SEQUENCE [LARGE SCALE GENOMIC DNA]</scope>
    <source>
        <strain evidence="8 9">WC007</strain>
    </source>
</reference>
<feature type="transmembrane region" description="Helical" evidence="6">
    <location>
        <begin position="39"/>
        <end position="60"/>
    </location>
</feature>
<dbReference type="PANTHER" id="PTHR41335">
    <property type="entry name" value="MEMBRANE PROTEIN-RELATED"/>
    <property type="match status" value="1"/>
</dbReference>
<dbReference type="KEGG" id="mcos:GM418_24810"/>
<evidence type="ECO:0000256" key="1">
    <source>
        <dbReference type="ARBA" id="ARBA00022475"/>
    </source>
</evidence>
<evidence type="ECO:0000256" key="5">
    <source>
        <dbReference type="SAM" id="MobiDB-lite"/>
    </source>
</evidence>
<evidence type="ECO:0000259" key="7">
    <source>
        <dbReference type="Pfam" id="PF06305"/>
    </source>
</evidence>
<keyword evidence="2 6" id="KW-0812">Transmembrane</keyword>
<dbReference type="InterPro" id="IPR010445">
    <property type="entry name" value="LapA_dom"/>
</dbReference>
<protein>
    <submittedName>
        <fullName evidence="8">DUF1049 domain-containing protein</fullName>
    </submittedName>
</protein>
<dbReference type="EMBL" id="CP046401">
    <property type="protein sequence ID" value="QGY46760.1"/>
    <property type="molecule type" value="Genomic_DNA"/>
</dbReference>
<dbReference type="Proteomes" id="UP000428260">
    <property type="component" value="Chromosome"/>
</dbReference>
<accession>A0A6I6JZZ7</accession>
<keyword evidence="4 6" id="KW-0472">Membrane</keyword>
<proteinExistence type="predicted"/>
<feature type="domain" description="Lipopolysaccharide assembly protein A" evidence="7">
    <location>
        <begin position="21"/>
        <end position="83"/>
    </location>
</feature>
<dbReference type="PANTHER" id="PTHR41335:SF1">
    <property type="entry name" value="MEMBRANE PROTEIN"/>
    <property type="match status" value="1"/>
</dbReference>
<keyword evidence="3 6" id="KW-1133">Transmembrane helix</keyword>
<keyword evidence="9" id="KW-1185">Reference proteome</keyword>
<evidence type="ECO:0000256" key="4">
    <source>
        <dbReference type="ARBA" id="ARBA00023136"/>
    </source>
</evidence>
<organism evidence="8 9">
    <name type="scientific">Maribellus comscasis</name>
    <dbReference type="NCBI Taxonomy" id="2681766"/>
    <lineage>
        <taxon>Bacteria</taxon>
        <taxon>Pseudomonadati</taxon>
        <taxon>Bacteroidota</taxon>
        <taxon>Bacteroidia</taxon>
        <taxon>Marinilabiliales</taxon>
        <taxon>Prolixibacteraceae</taxon>
        <taxon>Maribellus</taxon>
    </lineage>
</organism>
<gene>
    <name evidence="8" type="ORF">GM418_24810</name>
</gene>
<evidence type="ECO:0000256" key="2">
    <source>
        <dbReference type="ARBA" id="ARBA00022692"/>
    </source>
</evidence>
<dbReference type="RefSeq" id="WP_158869976.1">
    <property type="nucleotide sequence ID" value="NZ_CP046401.1"/>
</dbReference>
<evidence type="ECO:0000256" key="3">
    <source>
        <dbReference type="ARBA" id="ARBA00022989"/>
    </source>
</evidence>
<name>A0A6I6JZZ7_9BACT</name>
<feature type="compositionally biased region" description="Acidic residues" evidence="5">
    <location>
        <begin position="96"/>
        <end position="117"/>
    </location>
</feature>
<keyword evidence="1" id="KW-1003">Cell membrane</keyword>